<name>A0A9D1AQD1_9FIRM</name>
<dbReference type="AlphaFoldDB" id="A0A9D1AQD1"/>
<dbReference type="PANTHER" id="PTHR10799">
    <property type="entry name" value="SNF2/RAD54 HELICASE FAMILY"/>
    <property type="match status" value="1"/>
</dbReference>
<sequence length="460" mass="52372">MRFTPHDYQRFAIDFIKEHTNAAVFLDMGLGKTVITLTALDDLLFDSFEVSRVLVVCPLRVAKTTWPQEIAKWDHLRHLRYSVVVGTPKERVAALSRPAELYIINRENVEWLVKHYAGRKLPFDMLVIDELSSFKNSRAKRFLALKKVLGQFTRVVGLTGTPAPNGLEDLWPQIYLLDRGARLGRTMRSYLDMYFDTPNSWLPYKRELKPGAEEAIYQRISDICVSMRAADHLKMPERVDNVVEISLSSREEKLYRQMERDMLLPYADGDVLALNAASLAGKLLQLANGAVYDEFHNVRVLHDRKLDALEDLIEAANGKPVLVMYNYQHDLTRIQQRFGKYSPENPNGVRELKTAGDMEDWNAGRIPVAATQPASTGHGLNLQQGGSTIVWFGLNWSLELYEQANARLWRQGQKETVVVHHLVVKGTMDEQVMQALKDKAAGQNALMVAVRARIKKTKED</sequence>
<dbReference type="InterPro" id="IPR038718">
    <property type="entry name" value="SNF2-like_sf"/>
</dbReference>
<dbReference type="EMBL" id="DVGZ01000092">
    <property type="protein sequence ID" value="HIR47695.1"/>
    <property type="molecule type" value="Genomic_DNA"/>
</dbReference>
<reference evidence="2" key="1">
    <citation type="submission" date="2020-10" db="EMBL/GenBank/DDBJ databases">
        <authorList>
            <person name="Gilroy R."/>
        </authorList>
    </citation>
    <scope>NUCLEOTIDE SEQUENCE</scope>
    <source>
        <strain evidence="2">ChiSxjej1B13-7958</strain>
    </source>
</reference>
<dbReference type="InterPro" id="IPR014001">
    <property type="entry name" value="Helicase_ATP-bd"/>
</dbReference>
<dbReference type="InterPro" id="IPR027417">
    <property type="entry name" value="P-loop_NTPase"/>
</dbReference>
<keyword evidence="2" id="KW-0547">Nucleotide-binding</keyword>
<dbReference type="SMART" id="SM00487">
    <property type="entry name" value="DEXDc"/>
    <property type="match status" value="1"/>
</dbReference>
<proteinExistence type="predicted"/>
<keyword evidence="2" id="KW-0347">Helicase</keyword>
<dbReference type="Pfam" id="PF00176">
    <property type="entry name" value="SNF2-rel_dom"/>
    <property type="match status" value="1"/>
</dbReference>
<dbReference type="Gene3D" id="3.40.50.10810">
    <property type="entry name" value="Tandem AAA-ATPase domain"/>
    <property type="match status" value="1"/>
</dbReference>
<dbReference type="GO" id="GO:0005524">
    <property type="term" value="F:ATP binding"/>
    <property type="evidence" value="ECO:0007669"/>
    <property type="project" value="InterPro"/>
</dbReference>
<dbReference type="GO" id="GO:0004386">
    <property type="term" value="F:helicase activity"/>
    <property type="evidence" value="ECO:0007669"/>
    <property type="project" value="UniProtKB-KW"/>
</dbReference>
<dbReference type="PROSITE" id="PS51192">
    <property type="entry name" value="HELICASE_ATP_BIND_1"/>
    <property type="match status" value="1"/>
</dbReference>
<dbReference type="InterPro" id="IPR000330">
    <property type="entry name" value="SNF2_N"/>
</dbReference>
<reference evidence="2" key="2">
    <citation type="journal article" date="2021" name="PeerJ">
        <title>Extensive microbial diversity within the chicken gut microbiome revealed by metagenomics and culture.</title>
        <authorList>
            <person name="Gilroy R."/>
            <person name="Ravi A."/>
            <person name="Getino M."/>
            <person name="Pursley I."/>
            <person name="Horton D.L."/>
            <person name="Alikhan N.F."/>
            <person name="Baker D."/>
            <person name="Gharbi K."/>
            <person name="Hall N."/>
            <person name="Watson M."/>
            <person name="Adriaenssens E.M."/>
            <person name="Foster-Nyarko E."/>
            <person name="Jarju S."/>
            <person name="Secka A."/>
            <person name="Antonio M."/>
            <person name="Oren A."/>
            <person name="Chaudhuri R.R."/>
            <person name="La Ragione R."/>
            <person name="Hildebrand F."/>
            <person name="Pallen M.J."/>
        </authorList>
    </citation>
    <scope>NUCLEOTIDE SEQUENCE</scope>
    <source>
        <strain evidence="2">ChiSxjej1B13-7958</strain>
    </source>
</reference>
<keyword evidence="2" id="KW-0067">ATP-binding</keyword>
<organism evidence="2 3">
    <name type="scientific">Candidatus Caccousia avicola</name>
    <dbReference type="NCBI Taxonomy" id="2840721"/>
    <lineage>
        <taxon>Bacteria</taxon>
        <taxon>Bacillati</taxon>
        <taxon>Bacillota</taxon>
        <taxon>Clostridia</taxon>
        <taxon>Eubacteriales</taxon>
        <taxon>Oscillospiraceae</taxon>
        <taxon>Oscillospiraceae incertae sedis</taxon>
        <taxon>Candidatus Caccousia</taxon>
    </lineage>
</organism>
<accession>A0A9D1AQD1</accession>
<gene>
    <name evidence="2" type="ORF">IAB89_08605</name>
</gene>
<dbReference type="Gene3D" id="3.40.50.300">
    <property type="entry name" value="P-loop containing nucleotide triphosphate hydrolases"/>
    <property type="match status" value="1"/>
</dbReference>
<comment type="caution">
    <text evidence="2">The sequence shown here is derived from an EMBL/GenBank/DDBJ whole genome shotgun (WGS) entry which is preliminary data.</text>
</comment>
<feature type="domain" description="Helicase ATP-binding" evidence="1">
    <location>
        <begin position="13"/>
        <end position="180"/>
    </location>
</feature>
<keyword evidence="2" id="KW-0378">Hydrolase</keyword>
<evidence type="ECO:0000259" key="1">
    <source>
        <dbReference type="PROSITE" id="PS51192"/>
    </source>
</evidence>
<protein>
    <submittedName>
        <fullName evidence="2">DEAD/DEAH box helicase</fullName>
    </submittedName>
</protein>
<dbReference type="SUPFAM" id="SSF52540">
    <property type="entry name" value="P-loop containing nucleoside triphosphate hydrolases"/>
    <property type="match status" value="2"/>
</dbReference>
<evidence type="ECO:0000313" key="2">
    <source>
        <dbReference type="EMBL" id="HIR47695.1"/>
    </source>
</evidence>
<dbReference type="Proteomes" id="UP000824242">
    <property type="component" value="Unassembled WGS sequence"/>
</dbReference>
<evidence type="ECO:0000313" key="3">
    <source>
        <dbReference type="Proteomes" id="UP000824242"/>
    </source>
</evidence>